<dbReference type="InterPro" id="IPR001173">
    <property type="entry name" value="Glyco_trans_2-like"/>
</dbReference>
<protein>
    <submittedName>
        <fullName evidence="2">Glycosyltransferase</fullName>
        <ecNumber evidence="2">2.4.-.-</ecNumber>
    </submittedName>
</protein>
<sequence length="270" mass="31458">MLFSIIIPSCNRPDLLRRCLNALHPDVQNVDPVLYEVIVTDDSDNEETLRMLQKDFSWVKWMKGPKNGIAANRNNAVSSALGKWLVFTDDDCIPGSNWIKAYHDAITRNDGISVFEGKTIADRPQERFDEEAPVNETGGCLWSCNFCISKSLFNSIGGFNEQLKFAMEDVDLHKRLSAGHLILFTKEAFVIHPWRRVNLFKGISKNIKYRKIFNQLHYSDFHTRMKYRIGRSKIFLAALYFDFRKLIKFRFKGTLYFLESSMLKFIYIFI</sequence>
<evidence type="ECO:0000313" key="2">
    <source>
        <dbReference type="EMBL" id="MDA3614197.1"/>
    </source>
</evidence>
<dbReference type="PANTHER" id="PTHR43179">
    <property type="entry name" value="RHAMNOSYLTRANSFERASE WBBL"/>
    <property type="match status" value="1"/>
</dbReference>
<dbReference type="EMBL" id="JAQGEF010000004">
    <property type="protein sequence ID" value="MDA3614197.1"/>
    <property type="molecule type" value="Genomic_DNA"/>
</dbReference>
<evidence type="ECO:0000313" key="3">
    <source>
        <dbReference type="Proteomes" id="UP001210231"/>
    </source>
</evidence>
<dbReference type="Pfam" id="PF00535">
    <property type="entry name" value="Glycos_transf_2"/>
    <property type="match status" value="1"/>
</dbReference>
<dbReference type="Gene3D" id="3.90.550.10">
    <property type="entry name" value="Spore Coat Polysaccharide Biosynthesis Protein SpsA, Chain A"/>
    <property type="match status" value="1"/>
</dbReference>
<dbReference type="PANTHER" id="PTHR43179:SF7">
    <property type="entry name" value="RHAMNOSYLTRANSFERASE WBBL"/>
    <property type="match status" value="1"/>
</dbReference>
<reference evidence="2 3" key="1">
    <citation type="submission" date="2022-12" db="EMBL/GenBank/DDBJ databases">
        <title>Chitinophagaceae gen. sp. nov., a new member of the family Chitinophagaceae, isolated from soil in a chemical factory.</title>
        <authorList>
            <person name="Ke Z."/>
        </authorList>
    </citation>
    <scope>NUCLEOTIDE SEQUENCE [LARGE SCALE GENOMIC DNA]</scope>
    <source>
        <strain evidence="2 3">LY-5</strain>
    </source>
</reference>
<name>A0ABT4UH81_9BACT</name>
<keyword evidence="2" id="KW-0808">Transferase</keyword>
<comment type="caution">
    <text evidence="2">The sequence shown here is derived from an EMBL/GenBank/DDBJ whole genome shotgun (WGS) entry which is preliminary data.</text>
</comment>
<dbReference type="RefSeq" id="WP_407030520.1">
    <property type="nucleotide sequence ID" value="NZ_JAQGEF010000004.1"/>
</dbReference>
<evidence type="ECO:0000259" key="1">
    <source>
        <dbReference type="Pfam" id="PF00535"/>
    </source>
</evidence>
<keyword evidence="2" id="KW-0328">Glycosyltransferase</keyword>
<keyword evidence="3" id="KW-1185">Reference proteome</keyword>
<dbReference type="InterPro" id="IPR029044">
    <property type="entry name" value="Nucleotide-diphossugar_trans"/>
</dbReference>
<dbReference type="EC" id="2.4.-.-" evidence="2"/>
<proteinExistence type="predicted"/>
<organism evidence="2 3">
    <name type="scientific">Polluticaenibacter yanchengensis</name>
    <dbReference type="NCBI Taxonomy" id="3014562"/>
    <lineage>
        <taxon>Bacteria</taxon>
        <taxon>Pseudomonadati</taxon>
        <taxon>Bacteroidota</taxon>
        <taxon>Chitinophagia</taxon>
        <taxon>Chitinophagales</taxon>
        <taxon>Chitinophagaceae</taxon>
        <taxon>Polluticaenibacter</taxon>
    </lineage>
</organism>
<gene>
    <name evidence="2" type="ORF">O3P16_05220</name>
</gene>
<accession>A0ABT4UH81</accession>
<dbReference type="Proteomes" id="UP001210231">
    <property type="component" value="Unassembled WGS sequence"/>
</dbReference>
<dbReference type="GO" id="GO:0016757">
    <property type="term" value="F:glycosyltransferase activity"/>
    <property type="evidence" value="ECO:0007669"/>
    <property type="project" value="UniProtKB-KW"/>
</dbReference>
<dbReference type="SUPFAM" id="SSF53448">
    <property type="entry name" value="Nucleotide-diphospho-sugar transferases"/>
    <property type="match status" value="1"/>
</dbReference>
<feature type="domain" description="Glycosyltransferase 2-like" evidence="1">
    <location>
        <begin position="4"/>
        <end position="112"/>
    </location>
</feature>